<evidence type="ECO:0000259" key="7">
    <source>
        <dbReference type="Pfam" id="PF07959"/>
    </source>
</evidence>
<evidence type="ECO:0000256" key="3">
    <source>
        <dbReference type="ARBA" id="ARBA00022777"/>
    </source>
</evidence>
<evidence type="ECO:0000259" key="6">
    <source>
        <dbReference type="Pfam" id="PF00288"/>
    </source>
</evidence>
<dbReference type="OrthoDB" id="9812992at2"/>
<keyword evidence="1" id="KW-0808">Transferase</keyword>
<feature type="domain" description="GDP-fucose pyrophosphorylase" evidence="7">
    <location>
        <begin position="267"/>
        <end position="441"/>
    </location>
</feature>
<dbReference type="Proteomes" id="UP000011885">
    <property type="component" value="Unassembled WGS sequence"/>
</dbReference>
<dbReference type="PRINTS" id="PR00959">
    <property type="entry name" value="MEVGALKINASE"/>
</dbReference>
<keyword evidence="10" id="KW-1185">Reference proteome</keyword>
<evidence type="ECO:0000256" key="5">
    <source>
        <dbReference type="ARBA" id="ARBA00038121"/>
    </source>
</evidence>
<evidence type="ECO:0000313" key="10">
    <source>
        <dbReference type="Proteomes" id="UP000011885"/>
    </source>
</evidence>
<dbReference type="NCBIfam" id="NF009948">
    <property type="entry name" value="PRK13412.1"/>
    <property type="match status" value="1"/>
</dbReference>
<feature type="domain" description="GHMP kinase C-terminal" evidence="8">
    <location>
        <begin position="871"/>
        <end position="944"/>
    </location>
</feature>
<dbReference type="PANTHER" id="PTHR32463">
    <property type="entry name" value="L-FUCOSE KINASE"/>
    <property type="match status" value="1"/>
</dbReference>
<dbReference type="Pfam" id="PF00288">
    <property type="entry name" value="GHMP_kinases_N"/>
    <property type="match status" value="1"/>
</dbReference>
<dbReference type="SUPFAM" id="SSF55060">
    <property type="entry name" value="GHMP Kinase, C-terminal domain"/>
    <property type="match status" value="1"/>
</dbReference>
<comment type="similarity">
    <text evidence="5">Belongs to the GHMP kinase family.</text>
</comment>
<protein>
    <submittedName>
        <fullName evidence="9">Fucose kinase</fullName>
    </submittedName>
</protein>
<dbReference type="InterPro" id="IPR052203">
    <property type="entry name" value="GHMP_Kinase-Related"/>
</dbReference>
<evidence type="ECO:0000313" key="9">
    <source>
        <dbReference type="EMBL" id="EMI55257.1"/>
    </source>
</evidence>
<dbReference type="SUPFAM" id="SSF54211">
    <property type="entry name" value="Ribosomal protein S5 domain 2-like"/>
    <property type="match status" value="1"/>
</dbReference>
<dbReference type="EMBL" id="ANOH01000223">
    <property type="protein sequence ID" value="EMI55257.1"/>
    <property type="molecule type" value="Genomic_DNA"/>
</dbReference>
<dbReference type="InterPro" id="IPR013750">
    <property type="entry name" value="GHMP_kinase_C_dom"/>
</dbReference>
<evidence type="ECO:0000256" key="1">
    <source>
        <dbReference type="ARBA" id="ARBA00022679"/>
    </source>
</evidence>
<keyword evidence="3 9" id="KW-0418">Kinase</keyword>
<dbReference type="PATRIC" id="fig|1263870.3.peg.3495"/>
<comment type="caution">
    <text evidence="9">The sequence shown here is derived from an EMBL/GenBank/DDBJ whole genome shotgun (WGS) entry which is preliminary data.</text>
</comment>
<gene>
    <name evidence="9" type="ORF">RSSM_03291</name>
</gene>
<name>M5U1D5_9BACT</name>
<reference evidence="9 10" key="1">
    <citation type="journal article" date="2013" name="Mar. Genomics">
        <title>Expression of sulfatases in Rhodopirellula baltica and the diversity of sulfatases in the genus Rhodopirellula.</title>
        <authorList>
            <person name="Wegner C.E."/>
            <person name="Richter-Heitmann T."/>
            <person name="Klindworth A."/>
            <person name="Klockow C."/>
            <person name="Richter M."/>
            <person name="Achstetter T."/>
            <person name="Glockner F.O."/>
            <person name="Harder J."/>
        </authorList>
    </citation>
    <scope>NUCLEOTIDE SEQUENCE [LARGE SCALE GENOMIC DNA]</scope>
    <source>
        <strain evidence="9 10">SM41</strain>
    </source>
</reference>
<dbReference type="GO" id="GO:0050201">
    <property type="term" value="F:fucokinase activity"/>
    <property type="evidence" value="ECO:0007669"/>
    <property type="project" value="TreeGrafter"/>
</dbReference>
<dbReference type="InterPro" id="IPR036554">
    <property type="entry name" value="GHMP_kinase_C_sf"/>
</dbReference>
<dbReference type="Gene3D" id="3.30.230.120">
    <property type="match status" value="1"/>
</dbReference>
<keyword evidence="2" id="KW-0547">Nucleotide-binding</keyword>
<dbReference type="GO" id="GO:0005524">
    <property type="term" value="F:ATP binding"/>
    <property type="evidence" value="ECO:0007669"/>
    <property type="project" value="UniProtKB-KW"/>
</dbReference>
<dbReference type="InterPro" id="IPR006204">
    <property type="entry name" value="GHMP_kinase_N_dom"/>
</dbReference>
<organism evidence="9 10">
    <name type="scientific">Rhodopirellula sallentina SM41</name>
    <dbReference type="NCBI Taxonomy" id="1263870"/>
    <lineage>
        <taxon>Bacteria</taxon>
        <taxon>Pseudomonadati</taxon>
        <taxon>Planctomycetota</taxon>
        <taxon>Planctomycetia</taxon>
        <taxon>Pirellulales</taxon>
        <taxon>Pirellulaceae</taxon>
        <taxon>Rhodopirellula</taxon>
    </lineage>
</organism>
<keyword evidence="4" id="KW-0067">ATP-binding</keyword>
<dbReference type="Pfam" id="PF07959">
    <property type="entry name" value="Fucose_pyrophosphorylase"/>
    <property type="match status" value="2"/>
</dbReference>
<feature type="domain" description="GDP-fucose pyrophosphorylase" evidence="7">
    <location>
        <begin position="72"/>
        <end position="223"/>
    </location>
</feature>
<evidence type="ECO:0000256" key="2">
    <source>
        <dbReference type="ARBA" id="ARBA00022741"/>
    </source>
</evidence>
<proteinExistence type="inferred from homology"/>
<accession>M5U1D5</accession>
<dbReference type="Pfam" id="PF08544">
    <property type="entry name" value="GHMP_kinases_C"/>
    <property type="match status" value="1"/>
</dbReference>
<dbReference type="GO" id="GO:0042352">
    <property type="term" value="P:GDP-L-fucose salvage"/>
    <property type="evidence" value="ECO:0007669"/>
    <property type="project" value="TreeGrafter"/>
</dbReference>
<dbReference type="InterPro" id="IPR020568">
    <property type="entry name" value="Ribosomal_Su5_D2-typ_SF"/>
</dbReference>
<dbReference type="AlphaFoldDB" id="M5U1D5"/>
<evidence type="ECO:0000256" key="4">
    <source>
        <dbReference type="ARBA" id="ARBA00022840"/>
    </source>
</evidence>
<sequence>MNSHLELLLSLPPQMSAEFKELWPELASRSFATHDPENAQLGSGGGTAHVLHQAWMQSGRSFEQWMNDGQKIVIHGGGESRRLPAYAGVGKLFLPFPVLRWSRGQRLGQTLLDLNEPFLTEAFAKASDSSRVLIASGDVLLRGIESVSSLPDADVVLLGMWAAPSVAQNYGVMFCNRDTPQQLETFLQKPSPNEIRDRSRDLPFLIDVGVWLLSERAVECLMRKCGWDSSRQSFADGGLPENYDLYGEWAQHLGENPLAYDEEVSSLSVAIAPVEDGQFFHFGTTSDVVESSYSLQNIVTNQSRLGAVASLAQPKQFILDSTFGAPLRRQENESLWVEGSHIPATWKIGKRHMLTGVPENDWNLQLGDGVCLDFVPVGEEQFAIRFYGYDDRFRGAIDDPSTQWLENPAREWFACRGIDRQAAGIDGDTDLQVASLFPVLDREKITGEFMRWLVSGCDVGQSDDAAEHRSAWLAAKRYSARQLSQRTNLAQWQELRLKLREKALPIMVGHGRRSIYSKLDLKDLAKGFAASTAELPEPCLEMNDVMLSVHDRMFRSEVLRLREDSQWKQEEQHAFKLLEDAIVAPFIRDSVHPQTQLANDQIVWARSPVRVDFAGGWTDTAPYCIESGGSVVNLALNLNGQPPIQAFARRSHSSTITIRSIDLGISEEISSYEQLQSYRKLGNGFSVAKAALCLCGFHPDFNGGRYATLKDQLAEFGGGVDISMLAAVPKGSGLGTSSILSATVLGAISEMCEYRWDAQSIATRVSALEQMLGSGGGWQDQFGGLLSGAKLIQTHPGLSQVESVRWLPTDFFCSKEYQSRALLYYTGITRVAHDVLGEIVRGMFLNDPQRLKVLDAIRANSETCFEAVQFLDLDAFASSIRQSWQSNCMLDSGTNTPEVVSIVERIEPYVSAYKLCGAGGGGFMYLLAKDAVSAERIQDELKTKPPNNRARFVEMSVSNTGMQVSRS</sequence>
<feature type="domain" description="GHMP kinase N-terminal" evidence="6">
    <location>
        <begin position="713"/>
        <end position="786"/>
    </location>
</feature>
<dbReference type="PANTHER" id="PTHR32463:SF0">
    <property type="entry name" value="L-FUCOSE KINASE"/>
    <property type="match status" value="1"/>
</dbReference>
<evidence type="ECO:0000259" key="8">
    <source>
        <dbReference type="Pfam" id="PF08544"/>
    </source>
</evidence>
<dbReference type="InterPro" id="IPR012887">
    <property type="entry name" value="GDP_fucose_pyrophosphorylase"/>
</dbReference>